<evidence type="ECO:0000313" key="2">
    <source>
        <dbReference type="Proteomes" id="UP000663203"/>
    </source>
</evidence>
<keyword evidence="2" id="KW-1185">Reference proteome</keyword>
<name>A0A8A2VG96_9EURY</name>
<dbReference type="KEGG" id="hakz:J0X25_09050"/>
<protein>
    <submittedName>
        <fullName evidence="1">Uncharacterized protein</fullName>
    </submittedName>
</protein>
<gene>
    <name evidence="1" type="ORF">J0X25_09050</name>
</gene>
<dbReference type="AlphaFoldDB" id="A0A8A2VG96"/>
<evidence type="ECO:0000313" key="1">
    <source>
        <dbReference type="EMBL" id="QSX01080.1"/>
    </source>
</evidence>
<proteinExistence type="predicted"/>
<sequence length="56" mass="6611">MSTERARKKTVEELTLQSLTDAEAIRLLELANEGEYNTDDMPERWHGVFEEMEQRI</sequence>
<reference evidence="1 2" key="1">
    <citation type="submission" date="2021-03" db="EMBL/GenBank/DDBJ databases">
        <title>Haloterrigena longa sp. nov. and Haloterrigena limicola sp. nov., extremely halophilic archaea isolated from a salt lake.</title>
        <authorList>
            <person name="Henglin C."/>
        </authorList>
    </citation>
    <scope>NUCLEOTIDE SEQUENCE [LARGE SCALE GENOMIC DNA]</scope>
    <source>
        <strain evidence="1 2">KZCA68</strain>
    </source>
</reference>
<organism evidence="1 2">
    <name type="scientific">Haloterrigena alkaliphila</name>
    <dbReference type="NCBI Taxonomy" id="2816475"/>
    <lineage>
        <taxon>Archaea</taxon>
        <taxon>Methanobacteriati</taxon>
        <taxon>Methanobacteriota</taxon>
        <taxon>Stenosarchaea group</taxon>
        <taxon>Halobacteria</taxon>
        <taxon>Halobacteriales</taxon>
        <taxon>Natrialbaceae</taxon>
        <taxon>Haloterrigena</taxon>
    </lineage>
</organism>
<dbReference type="GeneID" id="63187449"/>
<dbReference type="Proteomes" id="UP000663203">
    <property type="component" value="Chromosome"/>
</dbReference>
<dbReference type="RefSeq" id="WP_207290794.1">
    <property type="nucleotide sequence ID" value="NZ_CP071462.1"/>
</dbReference>
<accession>A0A8A2VG96</accession>
<dbReference type="EMBL" id="CP071462">
    <property type="protein sequence ID" value="QSX01080.1"/>
    <property type="molecule type" value="Genomic_DNA"/>
</dbReference>